<evidence type="ECO:0000313" key="2">
    <source>
        <dbReference type="EMBL" id="KAF9324352.1"/>
    </source>
</evidence>
<name>A0A9P5SB57_9FUNG</name>
<accession>A0A9P5SB57</accession>
<dbReference type="AlphaFoldDB" id="A0A9P5SB57"/>
<proteinExistence type="predicted"/>
<dbReference type="Proteomes" id="UP000696485">
    <property type="component" value="Unassembled WGS sequence"/>
</dbReference>
<protein>
    <submittedName>
        <fullName evidence="2">Uncharacterized protein</fullName>
    </submittedName>
</protein>
<keyword evidence="3" id="KW-1185">Reference proteome</keyword>
<keyword evidence="1" id="KW-0175">Coiled coil</keyword>
<evidence type="ECO:0000256" key="1">
    <source>
        <dbReference type="SAM" id="Coils"/>
    </source>
</evidence>
<evidence type="ECO:0000313" key="3">
    <source>
        <dbReference type="Proteomes" id="UP000696485"/>
    </source>
</evidence>
<reference evidence="2" key="1">
    <citation type="journal article" date="2020" name="Fungal Divers.">
        <title>Resolving the Mortierellaceae phylogeny through synthesis of multi-gene phylogenetics and phylogenomics.</title>
        <authorList>
            <person name="Vandepol N."/>
            <person name="Liber J."/>
            <person name="Desiro A."/>
            <person name="Na H."/>
            <person name="Kennedy M."/>
            <person name="Barry K."/>
            <person name="Grigoriev I.V."/>
            <person name="Miller A.N."/>
            <person name="O'Donnell K."/>
            <person name="Stajich J.E."/>
            <person name="Bonito G."/>
        </authorList>
    </citation>
    <scope>NUCLEOTIDE SEQUENCE</scope>
    <source>
        <strain evidence="2">NVP1</strain>
    </source>
</reference>
<gene>
    <name evidence="2" type="ORF">BG006_000639</name>
</gene>
<dbReference type="EMBL" id="JAAAUY010001103">
    <property type="protein sequence ID" value="KAF9324352.1"/>
    <property type="molecule type" value="Genomic_DNA"/>
</dbReference>
<organism evidence="2 3">
    <name type="scientific">Podila minutissima</name>
    <dbReference type="NCBI Taxonomy" id="64525"/>
    <lineage>
        <taxon>Eukaryota</taxon>
        <taxon>Fungi</taxon>
        <taxon>Fungi incertae sedis</taxon>
        <taxon>Mucoromycota</taxon>
        <taxon>Mortierellomycotina</taxon>
        <taxon>Mortierellomycetes</taxon>
        <taxon>Mortierellales</taxon>
        <taxon>Mortierellaceae</taxon>
        <taxon>Podila</taxon>
    </lineage>
</organism>
<sequence length="79" mass="8938">MLRIVTTSAVRTLRPIQASSVLARRAYAENAFKDKERAAEEVYIRAKEAEQQKVLKTLKAQIAQADKELEALKKAPQKK</sequence>
<feature type="coiled-coil region" evidence="1">
    <location>
        <begin position="32"/>
        <end position="75"/>
    </location>
</feature>
<dbReference type="Gene3D" id="1.20.5.500">
    <property type="entry name" value="Single helix bin"/>
    <property type="match status" value="1"/>
</dbReference>
<comment type="caution">
    <text evidence="2">The sequence shown here is derived from an EMBL/GenBank/DDBJ whole genome shotgun (WGS) entry which is preliminary data.</text>
</comment>